<evidence type="ECO:0000313" key="1">
    <source>
        <dbReference type="EMBL" id="RXW16339.1"/>
    </source>
</evidence>
<dbReference type="AlphaFoldDB" id="A0A4Q2DAE7"/>
<sequence length="47" mass="5353">MTYLSTFVAAMFNLSVYFIPNDIAPSLAFGKKRAEVQGGEREERRIQ</sequence>
<protein>
    <submittedName>
        <fullName evidence="1">Uncharacterized protein</fullName>
    </submittedName>
</protein>
<reference evidence="1 2" key="1">
    <citation type="submission" date="2019-01" db="EMBL/GenBank/DDBJ databases">
        <title>Draft genome sequence of Psathyrella aberdarensis IHI B618.</title>
        <authorList>
            <person name="Buettner E."/>
            <person name="Kellner H."/>
        </authorList>
    </citation>
    <scope>NUCLEOTIDE SEQUENCE [LARGE SCALE GENOMIC DNA]</scope>
    <source>
        <strain evidence="1 2">IHI B618</strain>
    </source>
</reference>
<keyword evidence="2" id="KW-1185">Reference proteome</keyword>
<evidence type="ECO:0000313" key="2">
    <source>
        <dbReference type="Proteomes" id="UP000290288"/>
    </source>
</evidence>
<dbReference type="Proteomes" id="UP000290288">
    <property type="component" value="Unassembled WGS sequence"/>
</dbReference>
<gene>
    <name evidence="1" type="ORF">EST38_g9516</name>
</gene>
<dbReference type="EMBL" id="SDEE01000448">
    <property type="protein sequence ID" value="RXW16339.1"/>
    <property type="molecule type" value="Genomic_DNA"/>
</dbReference>
<accession>A0A4Q2DAE7</accession>
<comment type="caution">
    <text evidence="1">The sequence shown here is derived from an EMBL/GenBank/DDBJ whole genome shotgun (WGS) entry which is preliminary data.</text>
</comment>
<organism evidence="1 2">
    <name type="scientific">Candolleomyces aberdarensis</name>
    <dbReference type="NCBI Taxonomy" id="2316362"/>
    <lineage>
        <taxon>Eukaryota</taxon>
        <taxon>Fungi</taxon>
        <taxon>Dikarya</taxon>
        <taxon>Basidiomycota</taxon>
        <taxon>Agaricomycotina</taxon>
        <taxon>Agaricomycetes</taxon>
        <taxon>Agaricomycetidae</taxon>
        <taxon>Agaricales</taxon>
        <taxon>Agaricineae</taxon>
        <taxon>Psathyrellaceae</taxon>
        <taxon>Candolleomyces</taxon>
    </lineage>
</organism>
<name>A0A4Q2DAE7_9AGAR</name>
<proteinExistence type="predicted"/>